<evidence type="ECO:0000313" key="2">
    <source>
        <dbReference type="Proteomes" id="UP000008456"/>
    </source>
</evidence>
<reference key="2">
    <citation type="submission" date="2011-04" db="EMBL/GenBank/DDBJ databases">
        <title>Whole genome sequence of Melissococcus plutonius ATCC 35311.</title>
        <authorList>
            <person name="Okumura K."/>
            <person name="Arai R."/>
            <person name="Osaki M."/>
            <person name="Okura M."/>
            <person name="Kirikae T."/>
            <person name="Takamatsu D."/>
            <person name="Akiyama T."/>
        </authorList>
    </citation>
    <scope>NUCLEOTIDE SEQUENCE</scope>
    <source>
        <strain>ATCC 35311</strain>
    </source>
</reference>
<reference evidence="1 2" key="1">
    <citation type="journal article" date="2011" name="J. Bacteriol.">
        <title>Complete genome sequence of Melissococcus plutonius ATCC 35311.</title>
        <authorList>
            <person name="Okumura K."/>
            <person name="Arai R."/>
            <person name="Okura M."/>
            <person name="Kirikae T."/>
            <person name="Takamatsu D."/>
            <person name="Osaki M."/>
            <person name="Miyoshi-Akiyama T."/>
        </authorList>
    </citation>
    <scope>NUCLEOTIDE SEQUENCE [LARGE SCALE GENOMIC DNA]</scope>
    <source>
        <strain evidence="2">ATCC 35311 / CIP 104052 / LMG 20360 / NCIMB 702443</strain>
    </source>
</reference>
<dbReference type="HOGENOM" id="CLU_3253850_0_0_9"/>
<keyword evidence="2" id="KW-1185">Reference proteome</keyword>
<proteinExistence type="predicted"/>
<dbReference type="AlphaFoldDB" id="F3Y7W2"/>
<dbReference type="KEGG" id="mps:MPTP_0091"/>
<sequence>MNNELSLLQAGKHAWEKYPQLFQITQLEDGESVTKEKKKRSL</sequence>
<gene>
    <name evidence="1" type="ordered locus">MPTP_0091</name>
</gene>
<dbReference type="EMBL" id="AP012200">
    <property type="protein sequence ID" value="BAK20590.1"/>
    <property type="molecule type" value="Genomic_DNA"/>
</dbReference>
<evidence type="ECO:0000313" key="1">
    <source>
        <dbReference type="EMBL" id="BAK20590.1"/>
    </source>
</evidence>
<dbReference type="RefSeq" id="WP_013773028.1">
    <property type="nucleotide sequence ID" value="NC_015516.1"/>
</dbReference>
<name>F3Y7W2_MELPT</name>
<accession>F3Y7W2</accession>
<dbReference type="Proteomes" id="UP000008456">
    <property type="component" value="Chromosome"/>
</dbReference>
<protein>
    <submittedName>
        <fullName evidence="1">Uncharacterized protein</fullName>
    </submittedName>
</protein>
<organism evidence="1 2">
    <name type="scientific">Melissococcus plutonius (strain ATCC 35311 / DSM 29964 / CIP 104052 / LMG 20360 / NCIMB 702443)</name>
    <dbReference type="NCBI Taxonomy" id="940190"/>
    <lineage>
        <taxon>Bacteria</taxon>
        <taxon>Bacillati</taxon>
        <taxon>Bacillota</taxon>
        <taxon>Bacilli</taxon>
        <taxon>Lactobacillales</taxon>
        <taxon>Enterococcaceae</taxon>
        <taxon>Melissococcus</taxon>
    </lineage>
</organism>